<dbReference type="Proteomes" id="UP000001811">
    <property type="component" value="Chromosome 3"/>
</dbReference>
<protein>
    <recommendedName>
        <fullName evidence="4">Small EDRK-rich factor-like N-terminal domain-containing protein</fullName>
    </recommendedName>
</protein>
<reference evidence="2" key="2">
    <citation type="submission" date="2025-08" db="UniProtKB">
        <authorList>
            <consortium name="Ensembl"/>
        </authorList>
    </citation>
    <scope>IDENTIFICATION</scope>
    <source>
        <strain evidence="2">Thorbecke</strain>
    </source>
</reference>
<organism evidence="2 3">
    <name type="scientific">Oryctolagus cuniculus</name>
    <name type="common">Rabbit</name>
    <dbReference type="NCBI Taxonomy" id="9986"/>
    <lineage>
        <taxon>Eukaryota</taxon>
        <taxon>Metazoa</taxon>
        <taxon>Chordata</taxon>
        <taxon>Craniata</taxon>
        <taxon>Vertebrata</taxon>
        <taxon>Euteleostomi</taxon>
        <taxon>Mammalia</taxon>
        <taxon>Eutheria</taxon>
        <taxon>Euarchontoglires</taxon>
        <taxon>Glires</taxon>
        <taxon>Lagomorpha</taxon>
        <taxon>Leporidae</taxon>
        <taxon>Oryctolagus</taxon>
    </lineage>
</organism>
<feature type="region of interest" description="Disordered" evidence="1">
    <location>
        <begin position="1"/>
        <end position="23"/>
    </location>
</feature>
<dbReference type="AlphaFoldDB" id="A0A5F9C4P0"/>
<accession>A0A5F9C4P0</accession>
<evidence type="ECO:0000313" key="3">
    <source>
        <dbReference type="Proteomes" id="UP000001811"/>
    </source>
</evidence>
<feature type="compositionally biased region" description="Polar residues" evidence="1">
    <location>
        <begin position="1"/>
        <end position="10"/>
    </location>
</feature>
<keyword evidence="3" id="KW-1185">Reference proteome</keyword>
<name>A0A5F9C4P0_RABIT</name>
<dbReference type="InParanoid" id="A0A5F9C4P0"/>
<evidence type="ECO:0008006" key="4">
    <source>
        <dbReference type="Google" id="ProtNLM"/>
    </source>
</evidence>
<reference evidence="2 3" key="1">
    <citation type="journal article" date="2011" name="Nature">
        <title>A high-resolution map of human evolutionary constraint using 29 mammals.</title>
        <authorList>
            <person name="Lindblad-Toh K."/>
            <person name="Garber M."/>
            <person name="Zuk O."/>
            <person name="Lin M.F."/>
            <person name="Parker B.J."/>
            <person name="Washietl S."/>
            <person name="Kheradpour P."/>
            <person name="Ernst J."/>
            <person name="Jordan G."/>
            <person name="Mauceli E."/>
            <person name="Ward L.D."/>
            <person name="Lowe C.B."/>
            <person name="Holloway A.K."/>
            <person name="Clamp M."/>
            <person name="Gnerre S."/>
            <person name="Alfoldi J."/>
            <person name="Beal K."/>
            <person name="Chang J."/>
            <person name="Clawson H."/>
            <person name="Cuff J."/>
            <person name="Di Palma F."/>
            <person name="Fitzgerald S."/>
            <person name="Flicek P."/>
            <person name="Guttman M."/>
            <person name="Hubisz M.J."/>
            <person name="Jaffe D.B."/>
            <person name="Jungreis I."/>
            <person name="Kent W.J."/>
            <person name="Kostka D."/>
            <person name="Lara M."/>
            <person name="Martins A.L."/>
            <person name="Massingham T."/>
            <person name="Moltke I."/>
            <person name="Raney B.J."/>
            <person name="Rasmussen M.D."/>
            <person name="Robinson J."/>
            <person name="Stark A."/>
            <person name="Vilella A.J."/>
            <person name="Wen J."/>
            <person name="Xie X."/>
            <person name="Zody M.C."/>
            <person name="Baldwin J."/>
            <person name="Bloom T."/>
            <person name="Chin C.W."/>
            <person name="Heiman D."/>
            <person name="Nicol R."/>
            <person name="Nusbaum C."/>
            <person name="Young S."/>
            <person name="Wilkinson J."/>
            <person name="Worley K.C."/>
            <person name="Kovar C.L."/>
            <person name="Muzny D.M."/>
            <person name="Gibbs R.A."/>
            <person name="Cree A."/>
            <person name="Dihn H.H."/>
            <person name="Fowler G."/>
            <person name="Jhangiani S."/>
            <person name="Joshi V."/>
            <person name="Lee S."/>
            <person name="Lewis L.R."/>
            <person name="Nazareth L.V."/>
            <person name="Okwuonu G."/>
            <person name="Santibanez J."/>
            <person name="Warren W.C."/>
            <person name="Mardis E.R."/>
            <person name="Weinstock G.M."/>
            <person name="Wilson R.K."/>
            <person name="Delehaunty K."/>
            <person name="Dooling D."/>
            <person name="Fronik C."/>
            <person name="Fulton L."/>
            <person name="Fulton B."/>
            <person name="Graves T."/>
            <person name="Minx P."/>
            <person name="Sodergren E."/>
            <person name="Birney E."/>
            <person name="Margulies E.H."/>
            <person name="Herrero J."/>
            <person name="Green E.D."/>
            <person name="Haussler D."/>
            <person name="Siepel A."/>
            <person name="Goldman N."/>
            <person name="Pollard K.S."/>
            <person name="Pedersen J.S."/>
            <person name="Lander E.S."/>
            <person name="Kellis M."/>
        </authorList>
    </citation>
    <scope>NUCLEOTIDE SEQUENCE [LARGE SCALE GENOMIC DNA]</scope>
    <source>
        <strain evidence="2 3">Thorbecke inbred</strain>
    </source>
</reference>
<evidence type="ECO:0000313" key="2">
    <source>
        <dbReference type="Ensembl" id="ENSOCUP00000028683.1"/>
    </source>
</evidence>
<dbReference type="SUPFAM" id="SSF118359">
    <property type="entry name" value="Expressed protein At2g23090/F21P24.15"/>
    <property type="match status" value="1"/>
</dbReference>
<dbReference type="Gene3D" id="4.10.1050.10">
    <property type="entry name" value="At2g23090-like"/>
    <property type="match status" value="1"/>
</dbReference>
<dbReference type="EMBL" id="AAGW02027370">
    <property type="status" value="NOT_ANNOTATED_CDS"/>
    <property type="molecule type" value="Genomic_DNA"/>
</dbReference>
<reference evidence="2" key="3">
    <citation type="submission" date="2025-09" db="UniProtKB">
        <authorList>
            <consortium name="Ensembl"/>
        </authorList>
    </citation>
    <scope>IDENTIFICATION</scope>
    <source>
        <strain evidence="2">Thorbecke</strain>
    </source>
</reference>
<proteinExistence type="predicted"/>
<sequence length="85" mass="9665">MARQQKIQSQLKDAKKQAGLKKKQGREQKAAAIIHACTVCRIQMPDPMPFRLADVQAQRGLQVNSRHPGLFYCLRLHVTNLQLLC</sequence>
<dbReference type="InterPro" id="IPR026939">
    <property type="entry name" value="ZNF706/At2g23090_sf"/>
</dbReference>
<dbReference type="Ensembl" id="ENSOCUT00000058931.1">
    <property type="protein sequence ID" value="ENSOCUP00000028683.1"/>
    <property type="gene ID" value="ENSOCUG00000031731.1"/>
</dbReference>
<evidence type="ECO:0000256" key="1">
    <source>
        <dbReference type="SAM" id="MobiDB-lite"/>
    </source>
</evidence>